<accession>A0ABT3Z9L2</accession>
<proteinExistence type="predicted"/>
<comment type="caution">
    <text evidence="1">The sequence shown here is derived from an EMBL/GenBank/DDBJ whole genome shotgun (WGS) entry which is preliminary data.</text>
</comment>
<gene>
    <name evidence="1" type="ORF">OEG84_11685</name>
</gene>
<evidence type="ECO:0000313" key="1">
    <source>
        <dbReference type="EMBL" id="MCY0148353.1"/>
    </source>
</evidence>
<organism evidence="1 2">
    <name type="scientific">Hoeflea algicola</name>
    <dbReference type="NCBI Taxonomy" id="2983763"/>
    <lineage>
        <taxon>Bacteria</taxon>
        <taxon>Pseudomonadati</taxon>
        <taxon>Pseudomonadota</taxon>
        <taxon>Alphaproteobacteria</taxon>
        <taxon>Hyphomicrobiales</taxon>
        <taxon>Rhizobiaceae</taxon>
        <taxon>Hoeflea</taxon>
    </lineage>
</organism>
<evidence type="ECO:0000313" key="2">
    <source>
        <dbReference type="Proteomes" id="UP001073227"/>
    </source>
</evidence>
<sequence length="71" mass="7866">MTHSVERDEVTDEFYRQAGVDPDEANSAKYAFAYAKVQQKLLDMVRAGGDPKSLRVETVNGSPRVAMEMAS</sequence>
<dbReference type="Proteomes" id="UP001073227">
    <property type="component" value="Unassembled WGS sequence"/>
</dbReference>
<dbReference type="RefSeq" id="WP_267653922.1">
    <property type="nucleotide sequence ID" value="NZ_JAOVZR010000001.1"/>
</dbReference>
<protein>
    <submittedName>
        <fullName evidence="1">Uncharacterized protein</fullName>
    </submittedName>
</protein>
<keyword evidence="2" id="KW-1185">Reference proteome</keyword>
<name>A0ABT3Z9L2_9HYPH</name>
<dbReference type="EMBL" id="JAOVZR010000001">
    <property type="protein sequence ID" value="MCY0148353.1"/>
    <property type="molecule type" value="Genomic_DNA"/>
</dbReference>
<reference evidence="1" key="1">
    <citation type="submission" date="2022-10" db="EMBL/GenBank/DDBJ databases">
        <title>Hoeflea sp. G2-23, isolated from marine algae.</title>
        <authorList>
            <person name="Kristyanto S."/>
            <person name="Kim J.M."/>
            <person name="Jeon C.O."/>
        </authorList>
    </citation>
    <scope>NUCLEOTIDE SEQUENCE</scope>
    <source>
        <strain evidence="1">G2-23</strain>
    </source>
</reference>